<accession>A0A9L0SE96</accession>
<gene>
    <name evidence="7" type="primary">DIPK2B</name>
</gene>
<feature type="chain" id="PRO_5040351984" evidence="5">
    <location>
        <begin position="32"/>
        <end position="492"/>
    </location>
</feature>
<evidence type="ECO:0000313" key="8">
    <source>
        <dbReference type="Proteomes" id="UP000002281"/>
    </source>
</evidence>
<comment type="subcellular location">
    <subcellularLocation>
        <location evidence="1">Secreted</location>
    </subcellularLocation>
</comment>
<dbReference type="Pfam" id="PF12260">
    <property type="entry name" value="PIP49_C"/>
    <property type="match status" value="1"/>
</dbReference>
<reference evidence="7 8" key="1">
    <citation type="journal article" date="2009" name="Science">
        <title>Genome sequence, comparative analysis, and population genetics of the domestic horse.</title>
        <authorList>
            <consortium name="Broad Institute Genome Sequencing Platform"/>
            <consortium name="Broad Institute Whole Genome Assembly Team"/>
            <person name="Wade C.M."/>
            <person name="Giulotto E."/>
            <person name="Sigurdsson S."/>
            <person name="Zoli M."/>
            <person name="Gnerre S."/>
            <person name="Imsland F."/>
            <person name="Lear T.L."/>
            <person name="Adelson D.L."/>
            <person name="Bailey E."/>
            <person name="Bellone R.R."/>
            <person name="Bloecker H."/>
            <person name="Distl O."/>
            <person name="Edgar R.C."/>
            <person name="Garber M."/>
            <person name="Leeb T."/>
            <person name="Mauceli E."/>
            <person name="MacLeod J.N."/>
            <person name="Penedo M.C.T."/>
            <person name="Raison J.M."/>
            <person name="Sharpe T."/>
            <person name="Vogel J."/>
            <person name="Andersson L."/>
            <person name="Antczak D.F."/>
            <person name="Biagi T."/>
            <person name="Binns M.M."/>
            <person name="Chowdhary B.P."/>
            <person name="Coleman S.J."/>
            <person name="Della Valle G."/>
            <person name="Fryc S."/>
            <person name="Guerin G."/>
            <person name="Hasegawa T."/>
            <person name="Hill E.W."/>
            <person name="Jurka J."/>
            <person name="Kiialainen A."/>
            <person name="Lindgren G."/>
            <person name="Liu J."/>
            <person name="Magnani E."/>
            <person name="Mickelson J.R."/>
            <person name="Murray J."/>
            <person name="Nergadze S.G."/>
            <person name="Onofrio R."/>
            <person name="Pedroni S."/>
            <person name="Piras M.F."/>
            <person name="Raudsepp T."/>
            <person name="Rocchi M."/>
            <person name="Roeed K.H."/>
            <person name="Ryder O.A."/>
            <person name="Searle S."/>
            <person name="Skow L."/>
            <person name="Swinburne J.E."/>
            <person name="Syvaenen A.C."/>
            <person name="Tozaki T."/>
            <person name="Valberg S.J."/>
            <person name="Vaudin M."/>
            <person name="White J.R."/>
            <person name="Zody M.C."/>
            <person name="Lander E.S."/>
            <person name="Lindblad-Toh K."/>
        </authorList>
    </citation>
    <scope>NUCLEOTIDE SEQUENCE [LARGE SCALE GENOMIC DNA]</scope>
    <source>
        <strain evidence="7 8">Thoroughbred</strain>
    </source>
</reference>
<name>A0A9L0SE96_HORSE</name>
<evidence type="ECO:0000256" key="1">
    <source>
        <dbReference type="ARBA" id="ARBA00004613"/>
    </source>
</evidence>
<evidence type="ECO:0000313" key="7">
    <source>
        <dbReference type="Ensembl" id="ENSECAP00000073215.1"/>
    </source>
</evidence>
<reference evidence="7" key="2">
    <citation type="submission" date="2025-08" db="UniProtKB">
        <authorList>
            <consortium name="Ensembl"/>
        </authorList>
    </citation>
    <scope>IDENTIFICATION</scope>
    <source>
        <strain evidence="7">Thoroughbred</strain>
    </source>
</reference>
<dbReference type="InterPro" id="IPR020519">
    <property type="entry name" value="DIPK2A/B"/>
</dbReference>
<feature type="domain" description="FAM69 protein-kinase" evidence="6">
    <location>
        <begin position="270"/>
        <end position="449"/>
    </location>
</feature>
<sequence length="492" mass="55510">MEPWLGPEAAALRPGWPALLLWVSALRCSVSSPASPSPSLVPRVRTSYNFGRTFLGLDKCNACIGTSICKKFFKEEIRFDNRLASHLGLPSGYLPSYSANYSDDSKTWRPVEVSRLVSKQQNEISDRRICAFAAAPKTCSIERVLRKTRRFQKWLQAKRLTPDLVRGQHCLPTKRLLGRSVVQSDAVSKAPKMALAAVETFCTRSFIQIQQYLWHFPILRTRQWTGLPSPLLRCPSQRLLDRVVRRYAEVPDAGSIFMDHFTDRDKLRLLYTLAVNAHPILLQIFPGAEGWPLPRYLGSCGRFLISTSTSPLQEFYSAPPDQAADLAYQLLGVLESLRSNDLNYFFYFTHVDAGMFGIFNNGHLFIRDASTLGVIDRQEGSQAAARAGENKDIFSCLLSDCQAELPSCDTVPEKQSLVLVCRQVLPRLLQGKFPSPVQEEIDATLTWCGEDTRPDAEVLGAASRLKDILRPLRTCDPRFAYRYPDCKYNDKF</sequence>
<evidence type="ECO:0000259" key="6">
    <source>
        <dbReference type="Pfam" id="PF12260"/>
    </source>
</evidence>
<keyword evidence="8" id="KW-1185">Reference proteome</keyword>
<reference evidence="7" key="3">
    <citation type="submission" date="2025-09" db="UniProtKB">
        <authorList>
            <consortium name="Ensembl"/>
        </authorList>
    </citation>
    <scope>IDENTIFICATION</scope>
    <source>
        <strain evidence="7">Thoroughbred</strain>
    </source>
</reference>
<dbReference type="PANTHER" id="PTHR32073:SF8">
    <property type="entry name" value="DIVERGENT PROTEIN KINASE DOMAIN 2B"/>
    <property type="match status" value="1"/>
</dbReference>
<dbReference type="PANTHER" id="PTHR32073">
    <property type="entry name" value="GH11358P"/>
    <property type="match status" value="1"/>
</dbReference>
<evidence type="ECO:0000256" key="2">
    <source>
        <dbReference type="ARBA" id="ARBA00006338"/>
    </source>
</evidence>
<keyword evidence="3" id="KW-0964">Secreted</keyword>
<dbReference type="Proteomes" id="UP000002281">
    <property type="component" value="Chromosome X"/>
</dbReference>
<evidence type="ECO:0000256" key="3">
    <source>
        <dbReference type="ARBA" id="ARBA00022525"/>
    </source>
</evidence>
<organism evidence="7 8">
    <name type="scientific">Equus caballus</name>
    <name type="common">Horse</name>
    <dbReference type="NCBI Taxonomy" id="9796"/>
    <lineage>
        <taxon>Eukaryota</taxon>
        <taxon>Metazoa</taxon>
        <taxon>Chordata</taxon>
        <taxon>Craniata</taxon>
        <taxon>Vertebrata</taxon>
        <taxon>Euteleostomi</taxon>
        <taxon>Mammalia</taxon>
        <taxon>Eutheria</taxon>
        <taxon>Laurasiatheria</taxon>
        <taxon>Perissodactyla</taxon>
        <taxon>Equidae</taxon>
        <taxon>Equus</taxon>
    </lineage>
</organism>
<dbReference type="GO" id="GO:0005576">
    <property type="term" value="C:extracellular region"/>
    <property type="evidence" value="ECO:0007669"/>
    <property type="project" value="UniProtKB-SubCell"/>
</dbReference>
<dbReference type="InterPro" id="IPR022049">
    <property type="entry name" value="FAM69_kinase_dom"/>
</dbReference>
<evidence type="ECO:0000256" key="5">
    <source>
        <dbReference type="SAM" id="SignalP"/>
    </source>
</evidence>
<comment type="similarity">
    <text evidence="2">Belongs to the DIPK family.</text>
</comment>
<dbReference type="Ensembl" id="ENSECAT00000148181.1">
    <property type="protein sequence ID" value="ENSECAP00000073215.1"/>
    <property type="gene ID" value="ENSECAG00000016492.4"/>
</dbReference>
<keyword evidence="4 5" id="KW-0732">Signal</keyword>
<dbReference type="GeneTree" id="ENSGT00520000055625"/>
<dbReference type="AlphaFoldDB" id="A0A9L0SE96"/>
<evidence type="ECO:0000256" key="4">
    <source>
        <dbReference type="ARBA" id="ARBA00022729"/>
    </source>
</evidence>
<proteinExistence type="inferred from homology"/>
<protein>
    <submittedName>
        <fullName evidence="7">Divergent protein kinase domain 2B</fullName>
    </submittedName>
</protein>
<feature type="signal peptide" evidence="5">
    <location>
        <begin position="1"/>
        <end position="31"/>
    </location>
</feature>